<dbReference type="EMBL" id="VOFY01001826">
    <property type="protein sequence ID" value="KAA8577877.1"/>
    <property type="molecule type" value="Genomic_DNA"/>
</dbReference>
<feature type="non-terminal residue" evidence="2">
    <location>
        <position position="132"/>
    </location>
</feature>
<feature type="compositionally biased region" description="Acidic residues" evidence="1">
    <location>
        <begin position="123"/>
        <end position="132"/>
    </location>
</feature>
<name>A0A5J5C865_9PERO</name>
<evidence type="ECO:0000313" key="3">
    <source>
        <dbReference type="Proteomes" id="UP000327493"/>
    </source>
</evidence>
<dbReference type="AlphaFoldDB" id="A0A5J5C865"/>
<protein>
    <submittedName>
        <fullName evidence="2">Uncharacterized protein</fullName>
    </submittedName>
</protein>
<keyword evidence="3" id="KW-1185">Reference proteome</keyword>
<gene>
    <name evidence="2" type="ORF">FQN60_009168</name>
</gene>
<feature type="region of interest" description="Disordered" evidence="1">
    <location>
        <begin position="82"/>
        <end position="132"/>
    </location>
</feature>
<evidence type="ECO:0000313" key="2">
    <source>
        <dbReference type="EMBL" id="KAA8577877.1"/>
    </source>
</evidence>
<dbReference type="Proteomes" id="UP000327493">
    <property type="component" value="Unassembled WGS sequence"/>
</dbReference>
<comment type="caution">
    <text evidence="2">The sequence shown here is derived from an EMBL/GenBank/DDBJ whole genome shotgun (WGS) entry which is preliminary data.</text>
</comment>
<sequence length="132" mass="14969">MIRDENVSRQELYTRMTSAITDVMELVAKESRLRAATEAKNRWLLRDLKRERDRHGSEERRLQGKVLQLEDQLFLATAVFDDDMEEDPEIAGSSTAVPQTGGGNEELDTSHRERNGAVHNGEGDEGDEEIEV</sequence>
<reference evidence="2 3" key="1">
    <citation type="submission" date="2019-08" db="EMBL/GenBank/DDBJ databases">
        <title>A chromosome-level genome assembly, high-density linkage maps, and genome scans reveal the genomic architecture of hybrid incompatibilities underlying speciation via character displacement in darters (Percidae: Etheostominae).</title>
        <authorList>
            <person name="Moran R.L."/>
            <person name="Catchen J.M."/>
            <person name="Fuller R.C."/>
        </authorList>
    </citation>
    <scope>NUCLEOTIDE SEQUENCE [LARGE SCALE GENOMIC DNA]</scope>
    <source>
        <strain evidence="2">EspeVRDwgs_2016</strain>
        <tissue evidence="2">Muscle</tissue>
    </source>
</reference>
<proteinExistence type="predicted"/>
<evidence type="ECO:0000256" key="1">
    <source>
        <dbReference type="SAM" id="MobiDB-lite"/>
    </source>
</evidence>
<accession>A0A5J5C865</accession>
<organism evidence="2 3">
    <name type="scientific">Etheostoma spectabile</name>
    <name type="common">orangethroat darter</name>
    <dbReference type="NCBI Taxonomy" id="54343"/>
    <lineage>
        <taxon>Eukaryota</taxon>
        <taxon>Metazoa</taxon>
        <taxon>Chordata</taxon>
        <taxon>Craniata</taxon>
        <taxon>Vertebrata</taxon>
        <taxon>Euteleostomi</taxon>
        <taxon>Actinopterygii</taxon>
        <taxon>Neopterygii</taxon>
        <taxon>Teleostei</taxon>
        <taxon>Neoteleostei</taxon>
        <taxon>Acanthomorphata</taxon>
        <taxon>Eupercaria</taxon>
        <taxon>Perciformes</taxon>
        <taxon>Percoidei</taxon>
        <taxon>Percidae</taxon>
        <taxon>Etheostomatinae</taxon>
        <taxon>Etheostoma</taxon>
    </lineage>
</organism>